<evidence type="ECO:0000259" key="1">
    <source>
        <dbReference type="PROSITE" id="PS51186"/>
    </source>
</evidence>
<dbReference type="InterPro" id="IPR000182">
    <property type="entry name" value="GNAT_dom"/>
</dbReference>
<dbReference type="EMBL" id="CP017781">
    <property type="protein sequence ID" value="AOZ70988.1"/>
    <property type="molecule type" value="Genomic_DNA"/>
</dbReference>
<dbReference type="Proteomes" id="UP000176562">
    <property type="component" value="Chromosome"/>
</dbReference>
<dbReference type="PROSITE" id="PS51186">
    <property type="entry name" value="GNAT"/>
    <property type="match status" value="1"/>
</dbReference>
<organism evidence="2 3">
    <name type="scientific">Rhodobacter xanthinilyticus</name>
    <dbReference type="NCBI Taxonomy" id="1850250"/>
    <lineage>
        <taxon>Bacteria</taxon>
        <taxon>Pseudomonadati</taxon>
        <taxon>Pseudomonadota</taxon>
        <taxon>Alphaproteobacteria</taxon>
        <taxon>Rhodobacterales</taxon>
        <taxon>Rhodobacter group</taxon>
        <taxon>Rhodobacter</taxon>
    </lineage>
</organism>
<dbReference type="KEGG" id="rhp:LPB142_09425"/>
<dbReference type="Gene3D" id="3.40.630.30">
    <property type="match status" value="1"/>
</dbReference>
<feature type="domain" description="N-acetyltransferase" evidence="1">
    <location>
        <begin position="1"/>
        <end position="140"/>
    </location>
</feature>
<dbReference type="STRING" id="1850250.LPB142_09425"/>
<dbReference type="GO" id="GO:0016747">
    <property type="term" value="F:acyltransferase activity, transferring groups other than amino-acyl groups"/>
    <property type="evidence" value="ECO:0007669"/>
    <property type="project" value="InterPro"/>
</dbReference>
<accession>A0A1D9MGV0</accession>
<evidence type="ECO:0000313" key="2">
    <source>
        <dbReference type="EMBL" id="AOZ70988.1"/>
    </source>
</evidence>
<reference evidence="2 3" key="1">
    <citation type="submission" date="2016-10" db="EMBL/GenBank/DDBJ databases">
        <title>Rhodobacter sp. LPB0142, isolated from sea water.</title>
        <authorList>
            <person name="Kim E."/>
            <person name="Yi H."/>
        </authorList>
    </citation>
    <scope>NUCLEOTIDE SEQUENCE [LARGE SCALE GENOMIC DNA]</scope>
    <source>
        <strain evidence="2 3">LPB0142</strain>
    </source>
</reference>
<dbReference type="Pfam" id="PF00583">
    <property type="entry name" value="Acetyltransf_1"/>
    <property type="match status" value="1"/>
</dbReference>
<evidence type="ECO:0000313" key="3">
    <source>
        <dbReference type="Proteomes" id="UP000176562"/>
    </source>
</evidence>
<name>A0A1D9MGV0_9RHOB</name>
<protein>
    <recommendedName>
        <fullName evidence="1">N-acetyltransferase domain-containing protein</fullName>
    </recommendedName>
</protein>
<proteinExistence type="predicted"/>
<dbReference type="SUPFAM" id="SSF55729">
    <property type="entry name" value="Acyl-CoA N-acyltransferases (Nat)"/>
    <property type="match status" value="1"/>
</dbReference>
<dbReference type="AlphaFoldDB" id="A0A1D9MGV0"/>
<dbReference type="InterPro" id="IPR016181">
    <property type="entry name" value="Acyl_CoA_acyltransferase"/>
</dbReference>
<keyword evidence="3" id="KW-1185">Reference proteome</keyword>
<dbReference type="CDD" id="cd04301">
    <property type="entry name" value="NAT_SF"/>
    <property type="match status" value="1"/>
</dbReference>
<gene>
    <name evidence="2" type="ORF">LPB142_09425</name>
</gene>
<sequence length="158" mass="16273">MAPETAEDARAIYLLTRAAFDAPEEAELIDALREAGDLALSLTARAGRAFLGHAAFSPMTGPIRAWALAPVSVRAAARGQGIAAALIQDGIAIARARGIEALFVLGDPAYYARFGFAAAPARAYPSPYAGAHFQMLNLSGKPLATGPVTHAPAFAALG</sequence>